<keyword evidence="5" id="KW-1185">Reference proteome</keyword>
<dbReference type="InterPro" id="IPR039913">
    <property type="entry name" value="RPAP1/Rba50"/>
</dbReference>
<evidence type="ECO:0000259" key="2">
    <source>
        <dbReference type="Pfam" id="PF08620"/>
    </source>
</evidence>
<feature type="domain" description="RPAP1/MINIYO-like TPR repeats" evidence="3">
    <location>
        <begin position="1147"/>
        <end position="1253"/>
    </location>
</feature>
<feature type="region of interest" description="Disordered" evidence="1">
    <location>
        <begin position="248"/>
        <end position="267"/>
    </location>
</feature>
<evidence type="ECO:0000313" key="5">
    <source>
        <dbReference type="Proteomes" id="UP001217754"/>
    </source>
</evidence>
<proteinExistence type="predicted"/>
<evidence type="ECO:0000313" key="4">
    <source>
        <dbReference type="EMBL" id="WFD39302.1"/>
    </source>
</evidence>
<reference evidence="4" key="1">
    <citation type="submission" date="2023-03" db="EMBL/GenBank/DDBJ databases">
        <title>Mating type loci evolution in Malassezia.</title>
        <authorList>
            <person name="Coelho M.A."/>
        </authorList>
    </citation>
    <scope>NUCLEOTIDE SEQUENCE</scope>
    <source>
        <strain evidence="4">CBS 9431</strain>
    </source>
</reference>
<feature type="domain" description="RPAP1 C-terminal" evidence="2">
    <location>
        <begin position="332"/>
        <end position="400"/>
    </location>
</feature>
<dbReference type="InterPro" id="IPR013929">
    <property type="entry name" value="RPAP1_C"/>
</dbReference>
<dbReference type="PANTHER" id="PTHR21483">
    <property type="entry name" value="RNA POLYMERASE II-ASSOCIATED PROTEIN 1"/>
    <property type="match status" value="1"/>
</dbReference>
<protein>
    <recommendedName>
        <fullName evidence="6">RNA polymerase II-associated protein 1</fullName>
    </recommendedName>
</protein>
<sequence>MARHEQVRPRLVDLAEVDDDGQDALMQWPAAASVVRKPPPQVEKKEAKQVRFDSAGAHETADASMPEDAPPVEKPYVPVMGAIRERADDNAGHERRTAPRTSRFRAEREMDRALDDGLDEDGKPMSAFRRSRLLKSKGQSVASPGSSARREVVQETTAPPAQPDSAHPAAPAAAPSFSSAPFVPDPTRDPGGGAPPDQVTSLLDSVAAENAEKVRHMSYTNVEEELQDAMAFFGADALAKLKARRGIQETDEGGMSEPAAPAAPAAQGWPALERRLADVDLESSQKPPPAPQNASAEELEAFRAKYFPDEPETVNPSLAWTVSEDTAPSAPQVRFDFGGKVSWRPGTAPSTDHTYLAGLHHHGAEQHAPGYTIDELLHLVQSSVAAQRTMALQVLGRILSLHPQRLANGLAGATFGTQADPLVNAALDADGSTPRANILLSARWLLNDRQRSVRNAAMTCLASALASISVYAPSDAVRLGALPVSAPPRLDWLWLSALQPEGAWTPREAPGAYAETDASYIELVRRDWASTLLQTDLLATLDSLAAAHAALDDAAIGTHQAADIVETRAALLDILFFLVVHSTEAAQRLAQHPHAVRLIAQLGGTARAWPLGDVSTWPSAHALALILRSVQSSKHTAEELMGQGVLGGVLRYLVLPPIGTPEGPVQVQEQILLFLAVRIVTCLARYGLCSTSVRETWPALQRLGDWAATSEERAAPAVLEMLAVWTHLARQGPRHGDLGVNWPAVREWVRWSVACLAQTPAVAKTAAIEHIASWAYAARELEPELLEMDGKERVVQQVQTLLHNTKATLPVALAALEHSRMQRDAAGAAKAILELVPMAKLAGAVAQLMQATPWAWTDKELCAEVQHTILASPLIDVLSMPIVGVDGTSEAAQVVVLAACMESVGMTGAVEGVATQDANEEEASDASAAPVPTDTSDALESDAPPSQSASPAIPSLLALVALPPEEGALAHRLLTTLVQRWDARIWTVLAPFLEDLLQRAGTPPATSYSLVKTLQLSATMPPSLAITPLPAGLPESDSVTGATLWQASSSGLPLRHDWPFAPLDDLLHSGEARVFNRADGLPADWDFSEADIVAATLQLAVRVAHASLGAALPSLMQAAHVWLGVIKVFLLEQNQAHSEKYSGAATGRDLYATKPVRRLLQTLMHLADCAAAQCPTVSLEDAADALRTGVSFYQLYTDLIGLYDAVSLGDPVFARALLPPLAMTYAVDYRRLLWSDYAHLLRTITTRVEDAPVSTGGAPPSSDSAAPGVGAPLCIPVERRVAGYLHPLETDRIVLGCYAQALRSGQVTPQQPLLYRIALHHTAHALFGTGSYPDRDALGRLLFSSDAPAAVQGDLVRYLGASDADVARWVST</sequence>
<gene>
    <name evidence="4" type="ORF">MJAP1_002274</name>
</gene>
<dbReference type="Proteomes" id="UP001217754">
    <property type="component" value="Chromosome 3"/>
</dbReference>
<feature type="region of interest" description="Disordered" evidence="1">
    <location>
        <begin position="917"/>
        <end position="950"/>
    </location>
</feature>
<feature type="compositionally biased region" description="Basic and acidic residues" evidence="1">
    <location>
        <begin position="42"/>
        <end position="51"/>
    </location>
</feature>
<evidence type="ECO:0000259" key="3">
    <source>
        <dbReference type="Pfam" id="PF25766"/>
    </source>
</evidence>
<feature type="compositionally biased region" description="Low complexity" evidence="1">
    <location>
        <begin position="941"/>
        <end position="950"/>
    </location>
</feature>
<feature type="compositionally biased region" description="Polar residues" evidence="1">
    <location>
        <begin position="137"/>
        <end position="146"/>
    </location>
</feature>
<feature type="region of interest" description="Disordered" evidence="1">
    <location>
        <begin position="33"/>
        <end position="207"/>
    </location>
</feature>
<dbReference type="GeneID" id="85225925"/>
<evidence type="ECO:0000256" key="1">
    <source>
        <dbReference type="SAM" id="MobiDB-lite"/>
    </source>
</evidence>
<dbReference type="InterPro" id="IPR057989">
    <property type="entry name" value="TPR_RPAP1/MINIYO-like"/>
</dbReference>
<dbReference type="RefSeq" id="XP_060122199.1">
    <property type="nucleotide sequence ID" value="XM_060266216.1"/>
</dbReference>
<dbReference type="Pfam" id="PF25766">
    <property type="entry name" value="TPR_RPAP1"/>
    <property type="match status" value="2"/>
</dbReference>
<feature type="compositionally biased region" description="Basic and acidic residues" evidence="1">
    <location>
        <begin position="104"/>
        <end position="123"/>
    </location>
</feature>
<dbReference type="EMBL" id="CP119960">
    <property type="protein sequence ID" value="WFD39302.1"/>
    <property type="molecule type" value="Genomic_DNA"/>
</dbReference>
<dbReference type="GO" id="GO:0006366">
    <property type="term" value="P:transcription by RNA polymerase II"/>
    <property type="evidence" value="ECO:0007669"/>
    <property type="project" value="InterPro"/>
</dbReference>
<feature type="compositionally biased region" description="Low complexity" evidence="1">
    <location>
        <begin position="163"/>
        <end position="182"/>
    </location>
</feature>
<dbReference type="PANTHER" id="PTHR21483:SF18">
    <property type="entry name" value="RNA POLYMERASE II-ASSOCIATED PROTEIN 1"/>
    <property type="match status" value="1"/>
</dbReference>
<feature type="domain" description="RPAP1/MINIYO-like TPR repeats" evidence="3">
    <location>
        <begin position="1282"/>
        <end position="1327"/>
    </location>
</feature>
<accession>A0AAF0F2H2</accession>
<feature type="compositionally biased region" description="Basic and acidic residues" evidence="1">
    <location>
        <begin position="83"/>
        <end position="97"/>
    </location>
</feature>
<dbReference type="Pfam" id="PF08620">
    <property type="entry name" value="RPAP1_C"/>
    <property type="match status" value="1"/>
</dbReference>
<organism evidence="4 5">
    <name type="scientific">Malassezia japonica</name>
    <dbReference type="NCBI Taxonomy" id="223818"/>
    <lineage>
        <taxon>Eukaryota</taxon>
        <taxon>Fungi</taxon>
        <taxon>Dikarya</taxon>
        <taxon>Basidiomycota</taxon>
        <taxon>Ustilaginomycotina</taxon>
        <taxon>Malasseziomycetes</taxon>
        <taxon>Malasseziales</taxon>
        <taxon>Malasseziaceae</taxon>
        <taxon>Malassezia</taxon>
    </lineage>
</organism>
<evidence type="ECO:0008006" key="6">
    <source>
        <dbReference type="Google" id="ProtNLM"/>
    </source>
</evidence>
<name>A0AAF0F2H2_9BASI</name>